<dbReference type="AlphaFoldDB" id="A0AA35YV15"/>
<reference evidence="2" key="1">
    <citation type="submission" date="2023-04" db="EMBL/GenBank/DDBJ databases">
        <authorList>
            <person name="Vijverberg K."/>
            <person name="Xiong W."/>
            <person name="Schranz E."/>
        </authorList>
    </citation>
    <scope>NUCLEOTIDE SEQUENCE</scope>
</reference>
<evidence type="ECO:0000313" key="2">
    <source>
        <dbReference type="EMBL" id="CAI9280619.1"/>
    </source>
</evidence>
<feature type="region of interest" description="Disordered" evidence="1">
    <location>
        <begin position="50"/>
        <end position="83"/>
    </location>
</feature>
<sequence>MEELLRNSQWNPTMEYTTEYHLLRISFHCHIYDGMIISLANPRYEVVSPQNSYPKQAEEGRSGVSRNEPPKAPSKPIFKKEPKGKEKLIGEEPIIENDGDEEPDEAVLKRKKARDAELNENQCIVKEAEEKEKDENKLRLHSKAKCSYFPNLPITPKAFKLRAFVKVVNAPITDNGADHMLFSFYLKHMKPQLMIKSYIQEVGEMDVDIAIVLSKNPIVVPKEALKDFEIVKPGKIYNDGWFMVYQSRERTGADFHKSCFFHDDKHLYTSSCLEFILDLITKCKGNHKDDIKCSWI</sequence>
<proteinExistence type="predicted"/>
<name>A0AA35YV15_LACSI</name>
<protein>
    <submittedName>
        <fullName evidence="2">Uncharacterized protein</fullName>
    </submittedName>
</protein>
<evidence type="ECO:0000313" key="3">
    <source>
        <dbReference type="Proteomes" id="UP001177003"/>
    </source>
</evidence>
<keyword evidence="3" id="KW-1185">Reference proteome</keyword>
<evidence type="ECO:0000256" key="1">
    <source>
        <dbReference type="SAM" id="MobiDB-lite"/>
    </source>
</evidence>
<organism evidence="2 3">
    <name type="scientific">Lactuca saligna</name>
    <name type="common">Willowleaf lettuce</name>
    <dbReference type="NCBI Taxonomy" id="75948"/>
    <lineage>
        <taxon>Eukaryota</taxon>
        <taxon>Viridiplantae</taxon>
        <taxon>Streptophyta</taxon>
        <taxon>Embryophyta</taxon>
        <taxon>Tracheophyta</taxon>
        <taxon>Spermatophyta</taxon>
        <taxon>Magnoliopsida</taxon>
        <taxon>eudicotyledons</taxon>
        <taxon>Gunneridae</taxon>
        <taxon>Pentapetalae</taxon>
        <taxon>asterids</taxon>
        <taxon>campanulids</taxon>
        <taxon>Asterales</taxon>
        <taxon>Asteraceae</taxon>
        <taxon>Cichorioideae</taxon>
        <taxon>Cichorieae</taxon>
        <taxon>Lactucinae</taxon>
        <taxon>Lactuca</taxon>
    </lineage>
</organism>
<dbReference type="EMBL" id="OX465080">
    <property type="protein sequence ID" value="CAI9280619.1"/>
    <property type="molecule type" value="Genomic_DNA"/>
</dbReference>
<gene>
    <name evidence="2" type="ORF">LSALG_LOCUS20358</name>
</gene>
<accession>A0AA35YV15</accession>
<dbReference type="Proteomes" id="UP001177003">
    <property type="component" value="Chromosome 4"/>
</dbReference>